<sequence>MSNPTFIQCEIRTMDHKCSPLYSPLLSNTMRLLHLEADMSVVNDGNLIVTAFETAPPYYALSHCWGTLARDAIVSVNNQSVAVSSDLSSGIRRLRELAANDSMLDPPIEYIWIDNICINQDDAQEIAAQVTLMGRLYSRSIKTLIWLGPDPEGEESFAPAWELVDEIYHVIRTLHPTARVVEDMPRRMYSDIFHDAIGMPRWTDQRWRGFQALLMRPWFSRLWIVQEVALSPRDPTIVQGRRLFSWHHLKWVAGWMRRNGYIRLSQISSILLNLDCIRRIQDSKHRWPLDALMSVTQIKFHASDQRDKVFGLIGLSAEGEEPSLLPEPLRPDYVSDTIQVYQKVTRYLLENRGSLAMLTRTRSTNDRFERDCRQYNLSALPSWVQNWSDYREFDSRIASSLSWIHYVDSSKPAHLAFKYTLRQTAEFSALVAFG</sequence>
<evidence type="ECO:0000313" key="1">
    <source>
        <dbReference type="EMBL" id="KAJ8105648.1"/>
    </source>
</evidence>
<accession>A0ACC2HSF9</accession>
<reference evidence="1" key="1">
    <citation type="submission" date="2022-11" db="EMBL/GenBank/DDBJ databases">
        <title>Genome Sequence of Nemania bipapillata.</title>
        <authorList>
            <person name="Buettner E."/>
        </authorList>
    </citation>
    <scope>NUCLEOTIDE SEQUENCE</scope>
    <source>
        <strain evidence="1">CP14</strain>
    </source>
</reference>
<dbReference type="Proteomes" id="UP001153334">
    <property type="component" value="Unassembled WGS sequence"/>
</dbReference>
<gene>
    <name evidence="1" type="ORF">ONZ43_g7345</name>
</gene>
<evidence type="ECO:0000313" key="2">
    <source>
        <dbReference type="Proteomes" id="UP001153334"/>
    </source>
</evidence>
<organism evidence="1 2">
    <name type="scientific">Nemania bipapillata</name>
    <dbReference type="NCBI Taxonomy" id="110536"/>
    <lineage>
        <taxon>Eukaryota</taxon>
        <taxon>Fungi</taxon>
        <taxon>Dikarya</taxon>
        <taxon>Ascomycota</taxon>
        <taxon>Pezizomycotina</taxon>
        <taxon>Sordariomycetes</taxon>
        <taxon>Xylariomycetidae</taxon>
        <taxon>Xylariales</taxon>
        <taxon>Xylariaceae</taxon>
        <taxon>Nemania</taxon>
    </lineage>
</organism>
<dbReference type="EMBL" id="JAPESX010003130">
    <property type="protein sequence ID" value="KAJ8105648.1"/>
    <property type="molecule type" value="Genomic_DNA"/>
</dbReference>
<keyword evidence="2" id="KW-1185">Reference proteome</keyword>
<comment type="caution">
    <text evidence="1">The sequence shown here is derived from an EMBL/GenBank/DDBJ whole genome shotgun (WGS) entry which is preliminary data.</text>
</comment>
<proteinExistence type="predicted"/>
<protein>
    <submittedName>
        <fullName evidence="1">Uncharacterized protein</fullName>
    </submittedName>
</protein>
<name>A0ACC2HSF9_9PEZI</name>